<feature type="domain" description="Kazal-like" evidence="10">
    <location>
        <begin position="92"/>
        <end position="157"/>
    </location>
</feature>
<dbReference type="FunFam" id="3.30.60.30:FF:000037">
    <property type="entry name" value="Ovomucoid"/>
    <property type="match status" value="1"/>
</dbReference>
<evidence type="ECO:0000256" key="6">
    <source>
        <dbReference type="ARBA" id="ARBA00022900"/>
    </source>
</evidence>
<evidence type="ECO:0000313" key="12">
    <source>
        <dbReference type="Proteomes" id="UP000653383"/>
    </source>
</evidence>
<evidence type="ECO:0000256" key="3">
    <source>
        <dbReference type="ARBA" id="ARBA00022525"/>
    </source>
</evidence>
<evidence type="ECO:0000256" key="5">
    <source>
        <dbReference type="ARBA" id="ARBA00022737"/>
    </source>
</evidence>
<keyword evidence="12" id="KW-1185">Reference proteome</keyword>
<feature type="signal peptide" evidence="9">
    <location>
        <begin position="1"/>
        <end position="21"/>
    </location>
</feature>
<feature type="chain" id="PRO_5032905303" description="Ovomucoid" evidence="9">
    <location>
        <begin position="22"/>
        <end position="212"/>
    </location>
</feature>
<feature type="domain" description="Kazal-like" evidence="10">
    <location>
        <begin position="27"/>
        <end position="91"/>
    </location>
</feature>
<dbReference type="GO" id="GO:0005576">
    <property type="term" value="C:extracellular region"/>
    <property type="evidence" value="ECO:0007669"/>
    <property type="project" value="UniProtKB-SubCell"/>
</dbReference>
<dbReference type="InterPro" id="IPR002350">
    <property type="entry name" value="Kazal_dom"/>
</dbReference>
<evidence type="ECO:0000256" key="2">
    <source>
        <dbReference type="ARBA" id="ARBA00019248"/>
    </source>
</evidence>
<dbReference type="GO" id="GO:0004867">
    <property type="term" value="F:serine-type endopeptidase inhibitor activity"/>
    <property type="evidence" value="ECO:0007669"/>
    <property type="project" value="UniProtKB-KW"/>
</dbReference>
<dbReference type="PROSITE" id="PS00282">
    <property type="entry name" value="KAZAL_1"/>
    <property type="match status" value="1"/>
</dbReference>
<dbReference type="PROSITE" id="PS51465">
    <property type="entry name" value="KAZAL_2"/>
    <property type="match status" value="3"/>
</dbReference>
<dbReference type="Gene3D" id="3.30.60.30">
    <property type="match status" value="3"/>
</dbReference>
<reference evidence="11" key="1">
    <citation type="submission" date="2020-02" db="EMBL/GenBank/DDBJ databases">
        <title>Bird 10,000 Genomes (B10K) Project - Family phase.</title>
        <authorList>
            <person name="Zhang G."/>
        </authorList>
    </citation>
    <scope>NUCLEOTIDE SEQUENCE</scope>
    <source>
        <strain evidence="11">B10K-DU-002-40</strain>
        <tissue evidence="11">Muscle</tissue>
    </source>
</reference>
<name>A0A852I0K4_9PASS</name>
<evidence type="ECO:0000256" key="1">
    <source>
        <dbReference type="ARBA" id="ARBA00004613"/>
    </source>
</evidence>
<dbReference type="CDD" id="cd00104">
    <property type="entry name" value="KAZAL_FS"/>
    <property type="match status" value="1"/>
</dbReference>
<keyword evidence="4" id="KW-0646">Protease inhibitor</keyword>
<evidence type="ECO:0000256" key="8">
    <source>
        <dbReference type="ARBA" id="ARBA00023180"/>
    </source>
</evidence>
<feature type="domain" description="Kazal-like" evidence="10">
    <location>
        <begin position="158"/>
        <end position="212"/>
    </location>
</feature>
<dbReference type="EMBL" id="WAAE01026662">
    <property type="protein sequence ID" value="NXX37206.1"/>
    <property type="molecule type" value="Genomic_DNA"/>
</dbReference>
<feature type="non-terminal residue" evidence="11">
    <location>
        <position position="1"/>
    </location>
</feature>
<keyword evidence="3" id="KW-0964">Secreted</keyword>
<dbReference type="AlphaFoldDB" id="A0A852I0K4"/>
<comment type="subcellular location">
    <subcellularLocation>
        <location evidence="1">Secreted</location>
    </subcellularLocation>
</comment>
<keyword evidence="8" id="KW-0325">Glycoprotein</keyword>
<dbReference type="SMART" id="SM00280">
    <property type="entry name" value="KAZAL"/>
    <property type="match status" value="3"/>
</dbReference>
<dbReference type="OrthoDB" id="126772at2759"/>
<dbReference type="PANTHER" id="PTHR21312:SF28">
    <property type="entry name" value="OVOINHIBITOR-RELATED"/>
    <property type="match status" value="1"/>
</dbReference>
<dbReference type="PANTHER" id="PTHR21312">
    <property type="entry name" value="SERINE PROTEASE INHIBITOR"/>
    <property type="match status" value="1"/>
</dbReference>
<dbReference type="SUPFAM" id="SSF100895">
    <property type="entry name" value="Kazal-type serine protease inhibitors"/>
    <property type="match status" value="3"/>
</dbReference>
<dbReference type="Pfam" id="PF00050">
    <property type="entry name" value="Kazal_1"/>
    <property type="match status" value="3"/>
</dbReference>
<proteinExistence type="predicted"/>
<keyword evidence="6" id="KW-0722">Serine protease inhibitor</keyword>
<evidence type="ECO:0000313" key="11">
    <source>
        <dbReference type="EMBL" id="NXX37206.1"/>
    </source>
</evidence>
<evidence type="ECO:0000256" key="4">
    <source>
        <dbReference type="ARBA" id="ARBA00022690"/>
    </source>
</evidence>
<evidence type="ECO:0000256" key="7">
    <source>
        <dbReference type="ARBA" id="ARBA00023157"/>
    </source>
</evidence>
<keyword evidence="9" id="KW-0732">Signal</keyword>
<keyword evidence="5" id="KW-0677">Repeat</keyword>
<evidence type="ECO:0000259" key="10">
    <source>
        <dbReference type="PROSITE" id="PS51465"/>
    </source>
</evidence>
<gene>
    <name evidence="11" type="primary">Iovo</name>
    <name evidence="11" type="ORF">NICCHL_R05807</name>
</gene>
<feature type="non-terminal residue" evidence="11">
    <location>
        <position position="212"/>
    </location>
</feature>
<comment type="caution">
    <text evidence="11">The sequence shown here is derived from an EMBL/GenBank/DDBJ whole genome shotgun (WGS) entry which is preliminary data.</text>
</comment>
<dbReference type="Proteomes" id="UP000653383">
    <property type="component" value="Unassembled WGS sequence"/>
</dbReference>
<organism evidence="11 12">
    <name type="scientific">Nicator chloris</name>
    <dbReference type="NCBI Taxonomy" id="237433"/>
    <lineage>
        <taxon>Eukaryota</taxon>
        <taxon>Metazoa</taxon>
        <taxon>Chordata</taxon>
        <taxon>Craniata</taxon>
        <taxon>Vertebrata</taxon>
        <taxon>Euteleostomi</taxon>
        <taxon>Archelosauria</taxon>
        <taxon>Archosauria</taxon>
        <taxon>Dinosauria</taxon>
        <taxon>Saurischia</taxon>
        <taxon>Theropoda</taxon>
        <taxon>Coelurosauria</taxon>
        <taxon>Aves</taxon>
        <taxon>Neognathae</taxon>
        <taxon>Neoaves</taxon>
        <taxon>Telluraves</taxon>
        <taxon>Australaves</taxon>
        <taxon>Passeriformes</taxon>
        <taxon>Sylvioidea</taxon>
        <taxon>Pycnonotidae</taxon>
        <taxon>Nicator</taxon>
    </lineage>
</organism>
<protein>
    <recommendedName>
        <fullName evidence="2">Ovomucoid</fullName>
    </recommendedName>
</protein>
<keyword evidence="7" id="KW-1015">Disulfide bond</keyword>
<dbReference type="FunFam" id="3.30.60.30:FF:000036">
    <property type="entry name" value="Ovomucoid"/>
    <property type="match status" value="2"/>
</dbReference>
<sequence>MTTAGLLVLFSLALCCAPGLLTPLLWFPWQVDCSSYPNNTNEEGKEVPVCSDTIKRICGSDGVPYTSECQLCAYNAEYGTNISKDHDGECKEAAPVDCSRYPNRTVEEGKVVPLCSDEPSPICGSDGVTYDSECALCARNLEAGTSVGKRTDGECKKEIITVDCSDYPKPVCPTDSMPVCGSDNKTHRNKCNFCNAVVDSNGTLTLEHFGDC</sequence>
<dbReference type="InterPro" id="IPR036058">
    <property type="entry name" value="Kazal_dom_sf"/>
</dbReference>
<evidence type="ECO:0000256" key="9">
    <source>
        <dbReference type="SAM" id="SignalP"/>
    </source>
</evidence>
<accession>A0A852I0K4</accession>